<dbReference type="SUPFAM" id="SSF81321">
    <property type="entry name" value="Family A G protein-coupled receptor-like"/>
    <property type="match status" value="1"/>
</dbReference>
<feature type="transmembrane region" description="Helical" evidence="1">
    <location>
        <begin position="45"/>
        <end position="73"/>
    </location>
</feature>
<evidence type="ECO:0000313" key="3">
    <source>
        <dbReference type="Proteomes" id="UP001432322"/>
    </source>
</evidence>
<dbReference type="Pfam" id="PF10323">
    <property type="entry name" value="7TM_GPCR_Srv"/>
    <property type="match status" value="1"/>
</dbReference>
<name>A0AAV5VVF5_9BILA</name>
<protein>
    <recommendedName>
        <fullName evidence="4">Serpentine receptor class gamma</fullName>
    </recommendedName>
</protein>
<feature type="transmembrane region" description="Helical" evidence="1">
    <location>
        <begin position="93"/>
        <end position="115"/>
    </location>
</feature>
<gene>
    <name evidence="2" type="ORF">PFISCL1PPCAC_13254</name>
</gene>
<dbReference type="Proteomes" id="UP001432322">
    <property type="component" value="Unassembled WGS sequence"/>
</dbReference>
<sequence length="124" mass="14235">YELQTTIFFNYFTRVAQGLSNLYICLNRASAIILPLFHHKIWTRAVIALALVVQFTCATVFGLSATVFDVHWLRYPRGQLFALPNNNPNMHKFSATIFVPVAAALLTLIVLYAVIMWRFRARLM</sequence>
<keyword evidence="3" id="KW-1185">Reference proteome</keyword>
<proteinExistence type="predicted"/>
<keyword evidence="1" id="KW-0812">Transmembrane</keyword>
<organism evidence="2 3">
    <name type="scientific">Pristionchus fissidentatus</name>
    <dbReference type="NCBI Taxonomy" id="1538716"/>
    <lineage>
        <taxon>Eukaryota</taxon>
        <taxon>Metazoa</taxon>
        <taxon>Ecdysozoa</taxon>
        <taxon>Nematoda</taxon>
        <taxon>Chromadorea</taxon>
        <taxon>Rhabditida</taxon>
        <taxon>Rhabditina</taxon>
        <taxon>Diplogasteromorpha</taxon>
        <taxon>Diplogasteroidea</taxon>
        <taxon>Neodiplogasteridae</taxon>
        <taxon>Pristionchus</taxon>
    </lineage>
</organism>
<feature type="non-terminal residue" evidence="2">
    <location>
        <position position="124"/>
    </location>
</feature>
<dbReference type="EMBL" id="BTSY01000004">
    <property type="protein sequence ID" value="GMT21957.1"/>
    <property type="molecule type" value="Genomic_DNA"/>
</dbReference>
<feature type="transmembrane region" description="Helical" evidence="1">
    <location>
        <begin position="20"/>
        <end position="38"/>
    </location>
</feature>
<evidence type="ECO:0000256" key="1">
    <source>
        <dbReference type="SAM" id="Phobius"/>
    </source>
</evidence>
<comment type="caution">
    <text evidence="2">The sequence shown here is derived from an EMBL/GenBank/DDBJ whole genome shotgun (WGS) entry which is preliminary data.</text>
</comment>
<accession>A0AAV5VVF5</accession>
<evidence type="ECO:0008006" key="4">
    <source>
        <dbReference type="Google" id="ProtNLM"/>
    </source>
</evidence>
<reference evidence="2" key="1">
    <citation type="submission" date="2023-10" db="EMBL/GenBank/DDBJ databases">
        <title>Genome assembly of Pristionchus species.</title>
        <authorList>
            <person name="Yoshida K."/>
            <person name="Sommer R.J."/>
        </authorList>
    </citation>
    <scope>NUCLEOTIDE SEQUENCE</scope>
    <source>
        <strain evidence="2">RS5133</strain>
    </source>
</reference>
<evidence type="ECO:0000313" key="2">
    <source>
        <dbReference type="EMBL" id="GMT21957.1"/>
    </source>
</evidence>
<keyword evidence="1" id="KW-1133">Transmembrane helix</keyword>
<dbReference type="PANTHER" id="PTHR31748">
    <property type="entry name" value="SERPENTINE RECEPTOR, CLASS V"/>
    <property type="match status" value="1"/>
</dbReference>
<feature type="non-terminal residue" evidence="2">
    <location>
        <position position="1"/>
    </location>
</feature>
<keyword evidence="1" id="KW-0472">Membrane</keyword>
<dbReference type="PANTHER" id="PTHR31748:SF1">
    <property type="entry name" value="SERPENTINE RECEPTOR, CLASS V"/>
    <property type="match status" value="1"/>
</dbReference>
<dbReference type="InterPro" id="IPR019426">
    <property type="entry name" value="7TM_GPCR_serpentine_rcpt_Srv"/>
</dbReference>
<dbReference type="Gene3D" id="1.20.1070.10">
    <property type="entry name" value="Rhodopsin 7-helix transmembrane proteins"/>
    <property type="match status" value="1"/>
</dbReference>
<dbReference type="AlphaFoldDB" id="A0AAV5VVF5"/>